<protein>
    <submittedName>
        <fullName evidence="8">Biofilm operon icaADBC HTH-type negative transcriptional regulator IcaR</fullName>
    </submittedName>
</protein>
<evidence type="ECO:0000256" key="3">
    <source>
        <dbReference type="ARBA" id="ARBA00023125"/>
    </source>
</evidence>
<dbReference type="SUPFAM" id="SSF48498">
    <property type="entry name" value="Tetracyclin repressor-like, C-terminal domain"/>
    <property type="match status" value="2"/>
</dbReference>
<feature type="domain" description="HTH tetR-type" evidence="7">
    <location>
        <begin position="239"/>
        <end position="299"/>
    </location>
</feature>
<keyword evidence="4" id="KW-0804">Transcription</keyword>
<evidence type="ECO:0000256" key="1">
    <source>
        <dbReference type="ARBA" id="ARBA00022491"/>
    </source>
</evidence>
<evidence type="ECO:0000256" key="6">
    <source>
        <dbReference type="SAM" id="MobiDB-lite"/>
    </source>
</evidence>
<dbReference type="Gene3D" id="1.10.357.10">
    <property type="entry name" value="Tetracycline Repressor, domain 2"/>
    <property type="match status" value="2"/>
</dbReference>
<reference evidence="8 9" key="1">
    <citation type="submission" date="2015-02" db="EMBL/GenBank/DDBJ databases">
        <title>Draft genome sequences of ten Microbacterium spp. with emphasis on heavy metal contaminated environments.</title>
        <authorList>
            <person name="Corretto E."/>
        </authorList>
    </citation>
    <scope>NUCLEOTIDE SEQUENCE [LARGE SCALE GENOMIC DNA]</scope>
    <source>
        <strain evidence="8 9">DSM 12510</strain>
    </source>
</reference>
<dbReference type="Pfam" id="PF00440">
    <property type="entry name" value="TetR_N"/>
    <property type="match status" value="2"/>
</dbReference>
<name>A0A0M2HDG5_9MICO</name>
<dbReference type="PRINTS" id="PR00455">
    <property type="entry name" value="HTHTETR"/>
</dbReference>
<sequence length="426" mass="46467">MATIGTAGARARSAEQTRGTIVSAARTLFVERGYRAVSLRDVATAAGLSHPGLLRHFPAKDALLAAVVAELEDETQTRATSRLDADEPGTPMYAEIARVNASIPGYLPLFGALTGEASTATHPAHAYMRARYETVRETTIDSLSESMAMGVVAGDRDLVDETIRLDAGWDGLQVLQQYLPERIDVATVLEQHQERLTLPRGWRDPDEPAPPASATPSPVPEMPHFAVDDDTDSGYRPGRDTRARIIDGAMTLFAQSGYGDTSLRDIAAGVGVSKSTLLHHFASKEALLLEVAAQRDRQISARDSYSRASRAADELRFLPVGAAENSEREPGLIEVYAVLSCEALPAEHPAHEYFARRYADTIDHFAALLRGAQADGDLPADRDPEFEAVWLTALWDGLQYQWLYDRDAVDIAAQLRAHLDDVMPPR</sequence>
<dbReference type="InterPro" id="IPR009057">
    <property type="entry name" value="Homeodomain-like_sf"/>
</dbReference>
<keyword evidence="2" id="KW-0805">Transcription regulation</keyword>
<dbReference type="PROSITE" id="PS50977">
    <property type="entry name" value="HTH_TETR_2"/>
    <property type="match status" value="2"/>
</dbReference>
<dbReference type="PANTHER" id="PTHR30055:SF226">
    <property type="entry name" value="HTH-TYPE TRANSCRIPTIONAL REGULATOR PKSA"/>
    <property type="match status" value="1"/>
</dbReference>
<dbReference type="AlphaFoldDB" id="A0A0M2HDG5"/>
<evidence type="ECO:0000313" key="9">
    <source>
        <dbReference type="Proteomes" id="UP000033956"/>
    </source>
</evidence>
<dbReference type="STRING" id="92835.RS81_00482"/>
<dbReference type="InterPro" id="IPR036271">
    <property type="entry name" value="Tet_transcr_reg_TetR-rel_C_sf"/>
</dbReference>
<keyword evidence="3 5" id="KW-0238">DNA-binding</keyword>
<keyword evidence="1" id="KW-0678">Repressor</keyword>
<feature type="DNA-binding region" description="H-T-H motif" evidence="5">
    <location>
        <begin position="38"/>
        <end position="57"/>
    </location>
</feature>
<dbReference type="RefSeq" id="WP_245617936.1">
    <property type="nucleotide sequence ID" value="NZ_BAAAUP010000003.1"/>
</dbReference>
<dbReference type="GO" id="GO:0000976">
    <property type="term" value="F:transcription cis-regulatory region binding"/>
    <property type="evidence" value="ECO:0007669"/>
    <property type="project" value="TreeGrafter"/>
</dbReference>
<dbReference type="Proteomes" id="UP000033956">
    <property type="component" value="Unassembled WGS sequence"/>
</dbReference>
<gene>
    <name evidence="8" type="primary">icaR</name>
    <name evidence="8" type="ORF">RS81_00482</name>
</gene>
<feature type="domain" description="HTH tetR-type" evidence="7">
    <location>
        <begin position="15"/>
        <end position="75"/>
    </location>
</feature>
<dbReference type="InterPro" id="IPR039538">
    <property type="entry name" value="BetI_C"/>
</dbReference>
<proteinExistence type="predicted"/>
<accession>A0A0M2HDG5</accession>
<dbReference type="PATRIC" id="fig|92835.4.peg.494"/>
<evidence type="ECO:0000256" key="4">
    <source>
        <dbReference type="ARBA" id="ARBA00023163"/>
    </source>
</evidence>
<organism evidence="8 9">
    <name type="scientific">Microbacterium terrae</name>
    <dbReference type="NCBI Taxonomy" id="69369"/>
    <lineage>
        <taxon>Bacteria</taxon>
        <taxon>Bacillati</taxon>
        <taxon>Actinomycetota</taxon>
        <taxon>Actinomycetes</taxon>
        <taxon>Micrococcales</taxon>
        <taxon>Microbacteriaceae</taxon>
        <taxon>Microbacterium</taxon>
    </lineage>
</organism>
<feature type="region of interest" description="Disordered" evidence="6">
    <location>
        <begin position="197"/>
        <end position="237"/>
    </location>
</feature>
<dbReference type="EMBL" id="JYIZ01000030">
    <property type="protein sequence ID" value="KJL44648.1"/>
    <property type="molecule type" value="Genomic_DNA"/>
</dbReference>
<evidence type="ECO:0000256" key="5">
    <source>
        <dbReference type="PROSITE-ProRule" id="PRU00335"/>
    </source>
</evidence>
<evidence type="ECO:0000256" key="2">
    <source>
        <dbReference type="ARBA" id="ARBA00023015"/>
    </source>
</evidence>
<evidence type="ECO:0000259" key="7">
    <source>
        <dbReference type="PROSITE" id="PS50977"/>
    </source>
</evidence>
<feature type="compositionally biased region" description="Basic and acidic residues" evidence="6">
    <location>
        <begin position="197"/>
        <end position="206"/>
    </location>
</feature>
<keyword evidence="9" id="KW-1185">Reference proteome</keyword>
<feature type="DNA-binding region" description="H-T-H motif" evidence="5">
    <location>
        <begin position="262"/>
        <end position="281"/>
    </location>
</feature>
<dbReference type="InterPro" id="IPR050109">
    <property type="entry name" value="HTH-type_TetR-like_transc_reg"/>
</dbReference>
<comment type="caution">
    <text evidence="8">The sequence shown here is derived from an EMBL/GenBank/DDBJ whole genome shotgun (WGS) entry which is preliminary data.</text>
</comment>
<feature type="compositionally biased region" description="Pro residues" evidence="6">
    <location>
        <begin position="208"/>
        <end position="221"/>
    </location>
</feature>
<dbReference type="InterPro" id="IPR001647">
    <property type="entry name" value="HTH_TetR"/>
</dbReference>
<dbReference type="GO" id="GO:0003700">
    <property type="term" value="F:DNA-binding transcription factor activity"/>
    <property type="evidence" value="ECO:0007669"/>
    <property type="project" value="TreeGrafter"/>
</dbReference>
<dbReference type="SUPFAM" id="SSF46689">
    <property type="entry name" value="Homeodomain-like"/>
    <property type="match status" value="2"/>
</dbReference>
<dbReference type="PANTHER" id="PTHR30055">
    <property type="entry name" value="HTH-TYPE TRANSCRIPTIONAL REGULATOR RUTR"/>
    <property type="match status" value="1"/>
</dbReference>
<evidence type="ECO:0000313" key="8">
    <source>
        <dbReference type="EMBL" id="KJL44648.1"/>
    </source>
</evidence>
<dbReference type="Pfam" id="PF13977">
    <property type="entry name" value="TetR_C_6"/>
    <property type="match status" value="1"/>
</dbReference>